<dbReference type="PANTHER" id="PTHR43280">
    <property type="entry name" value="ARAC-FAMILY TRANSCRIPTIONAL REGULATOR"/>
    <property type="match status" value="1"/>
</dbReference>
<accession>A0A5B2VU88</accession>
<evidence type="ECO:0000259" key="2">
    <source>
        <dbReference type="PROSITE" id="PS01124"/>
    </source>
</evidence>
<dbReference type="EMBL" id="VUOC01000003">
    <property type="protein sequence ID" value="KAA2241679.1"/>
    <property type="molecule type" value="Genomic_DNA"/>
</dbReference>
<dbReference type="GO" id="GO:0003700">
    <property type="term" value="F:DNA-binding transcription factor activity"/>
    <property type="evidence" value="ECO:0007669"/>
    <property type="project" value="InterPro"/>
</dbReference>
<gene>
    <name evidence="3" type="ORF">F0L74_17530</name>
</gene>
<name>A0A5B2VU88_9BACT</name>
<proteinExistence type="predicted"/>
<dbReference type="SUPFAM" id="SSF51215">
    <property type="entry name" value="Regulatory protein AraC"/>
    <property type="match status" value="1"/>
</dbReference>
<dbReference type="InterPro" id="IPR014710">
    <property type="entry name" value="RmlC-like_jellyroll"/>
</dbReference>
<dbReference type="RefSeq" id="WP_149839186.1">
    <property type="nucleotide sequence ID" value="NZ_VUOC01000003.1"/>
</dbReference>
<keyword evidence="1" id="KW-0238">DNA-binding</keyword>
<dbReference type="PANTHER" id="PTHR43280:SF2">
    <property type="entry name" value="HTH-TYPE TRANSCRIPTIONAL REGULATOR EXSA"/>
    <property type="match status" value="1"/>
</dbReference>
<reference evidence="3 4" key="1">
    <citation type="submission" date="2019-09" db="EMBL/GenBank/DDBJ databases">
        <title>Chitinophaga ginsengihumi sp. nov., isolated from soil of ginseng rhizosphere.</title>
        <authorList>
            <person name="Lee J."/>
        </authorList>
    </citation>
    <scope>NUCLEOTIDE SEQUENCE [LARGE SCALE GENOMIC DNA]</scope>
    <source>
        <strain evidence="3 4">BN140078</strain>
    </source>
</reference>
<feature type="domain" description="HTH araC/xylS-type" evidence="2">
    <location>
        <begin position="173"/>
        <end position="265"/>
    </location>
</feature>
<dbReference type="Gene3D" id="2.60.120.10">
    <property type="entry name" value="Jelly Rolls"/>
    <property type="match status" value="1"/>
</dbReference>
<evidence type="ECO:0000256" key="1">
    <source>
        <dbReference type="ARBA" id="ARBA00023125"/>
    </source>
</evidence>
<dbReference type="Gene3D" id="1.10.10.60">
    <property type="entry name" value="Homeodomain-like"/>
    <property type="match status" value="1"/>
</dbReference>
<dbReference type="InterPro" id="IPR003313">
    <property type="entry name" value="AraC-bd"/>
</dbReference>
<dbReference type="InterPro" id="IPR037923">
    <property type="entry name" value="HTH-like"/>
</dbReference>
<reference evidence="3 4" key="2">
    <citation type="submission" date="2019-09" db="EMBL/GenBank/DDBJ databases">
        <authorList>
            <person name="Jin C."/>
        </authorList>
    </citation>
    <scope>NUCLEOTIDE SEQUENCE [LARGE SCALE GENOMIC DNA]</scope>
    <source>
        <strain evidence="3 4">BN140078</strain>
    </source>
</reference>
<dbReference type="InterPro" id="IPR018060">
    <property type="entry name" value="HTH_AraC"/>
</dbReference>
<protein>
    <recommendedName>
        <fullName evidence="2">HTH araC/xylS-type domain-containing protein</fullName>
    </recommendedName>
</protein>
<dbReference type="AlphaFoldDB" id="A0A5B2VU88"/>
<evidence type="ECO:0000313" key="3">
    <source>
        <dbReference type="EMBL" id="KAA2241679.1"/>
    </source>
</evidence>
<dbReference type="Proteomes" id="UP000324611">
    <property type="component" value="Unassembled WGS sequence"/>
</dbReference>
<comment type="caution">
    <text evidence="3">The sequence shown here is derived from an EMBL/GenBank/DDBJ whole genome shotgun (WGS) entry which is preliminary data.</text>
</comment>
<organism evidence="3 4">
    <name type="scientific">Chitinophaga agrisoli</name>
    <dbReference type="NCBI Taxonomy" id="2607653"/>
    <lineage>
        <taxon>Bacteria</taxon>
        <taxon>Pseudomonadati</taxon>
        <taxon>Bacteroidota</taxon>
        <taxon>Chitinophagia</taxon>
        <taxon>Chitinophagales</taxon>
        <taxon>Chitinophagaceae</taxon>
        <taxon>Chitinophaga</taxon>
    </lineage>
</organism>
<dbReference type="Pfam" id="PF02311">
    <property type="entry name" value="AraC_binding"/>
    <property type="match status" value="1"/>
</dbReference>
<sequence>MERYRQYQPLAVSDFEVAEWHHPVHNHNHYELIYIKKGKGAHVVNQVSHPYRAGNVFLLGPEDGHYFEIKTLTRFVYLKFNDPYLYKQLNGASDSLQKLEYLIKSRETHAGGFNLEPEDQHTVDQLFNVLISLKNNITHNEQLIWLQLLTLAGVLQRNMPELRPVENRSRDMQAVFCYLHKYIYTPEKLRASAIAANFNTTADYIGPYFKRNAGVTLRDYIRDYRRVLINQRIASGLYSLKEIAAEFGLTDESHVKKIVTPALAH</sequence>
<dbReference type="PROSITE" id="PS01124">
    <property type="entry name" value="HTH_ARAC_FAMILY_2"/>
    <property type="match status" value="1"/>
</dbReference>
<keyword evidence="4" id="KW-1185">Reference proteome</keyword>
<dbReference type="GO" id="GO:0043565">
    <property type="term" value="F:sequence-specific DNA binding"/>
    <property type="evidence" value="ECO:0007669"/>
    <property type="project" value="InterPro"/>
</dbReference>
<evidence type="ECO:0000313" key="4">
    <source>
        <dbReference type="Proteomes" id="UP000324611"/>
    </source>
</evidence>